<dbReference type="GO" id="GO:0016740">
    <property type="term" value="F:transferase activity"/>
    <property type="evidence" value="ECO:0007669"/>
    <property type="project" value="UniProtKB-KW"/>
</dbReference>
<protein>
    <recommendedName>
        <fullName evidence="3">CTP synthase (glutamine hydrolyzing)</fullName>
        <ecNumber evidence="3">6.3.4.2</ecNumber>
    </recommendedName>
</protein>
<dbReference type="UniPathway" id="UPA00159">
    <property type="reaction ID" value="UER00277"/>
</dbReference>
<keyword evidence="6" id="KW-0067">ATP-binding</keyword>
<evidence type="ECO:0000256" key="6">
    <source>
        <dbReference type="ARBA" id="ARBA00022840"/>
    </source>
</evidence>
<comment type="catalytic activity">
    <reaction evidence="9">
        <text>UTP + L-glutamine + ATP + H2O = CTP + L-glutamate + ADP + phosphate + 2 H(+)</text>
        <dbReference type="Rhea" id="RHEA:26426"/>
        <dbReference type="ChEBI" id="CHEBI:15377"/>
        <dbReference type="ChEBI" id="CHEBI:15378"/>
        <dbReference type="ChEBI" id="CHEBI:29985"/>
        <dbReference type="ChEBI" id="CHEBI:30616"/>
        <dbReference type="ChEBI" id="CHEBI:37563"/>
        <dbReference type="ChEBI" id="CHEBI:43474"/>
        <dbReference type="ChEBI" id="CHEBI:46398"/>
        <dbReference type="ChEBI" id="CHEBI:58359"/>
        <dbReference type="ChEBI" id="CHEBI:456216"/>
        <dbReference type="EC" id="6.3.4.2"/>
    </reaction>
</comment>
<dbReference type="EC" id="6.3.4.2" evidence="3"/>
<dbReference type="SUPFAM" id="SSF52317">
    <property type="entry name" value="Class I glutamine amidotransferase-like"/>
    <property type="match status" value="1"/>
</dbReference>
<evidence type="ECO:0000256" key="9">
    <source>
        <dbReference type="ARBA" id="ARBA00047781"/>
    </source>
</evidence>
<evidence type="ECO:0000256" key="1">
    <source>
        <dbReference type="ARBA" id="ARBA00005171"/>
    </source>
</evidence>
<dbReference type="GO" id="GO:0044210">
    <property type="term" value="P:'de novo' CTP biosynthetic process"/>
    <property type="evidence" value="ECO:0007669"/>
    <property type="project" value="UniProtKB-UniPathway"/>
</dbReference>
<dbReference type="RefSeq" id="WP_091830356.1">
    <property type="nucleotide sequence ID" value="NZ_FNZK01000005.1"/>
</dbReference>
<dbReference type="Proteomes" id="UP000199662">
    <property type="component" value="Unassembled WGS sequence"/>
</dbReference>
<evidence type="ECO:0000313" key="11">
    <source>
        <dbReference type="EMBL" id="SEJ29075.1"/>
    </source>
</evidence>
<keyword evidence="4" id="KW-0436">Ligase</keyword>
<evidence type="ECO:0000313" key="12">
    <source>
        <dbReference type="Proteomes" id="UP000199662"/>
    </source>
</evidence>
<gene>
    <name evidence="11" type="ORF">SAMN05660742_105151</name>
</gene>
<evidence type="ECO:0000256" key="2">
    <source>
        <dbReference type="ARBA" id="ARBA00007533"/>
    </source>
</evidence>
<feature type="domain" description="Glutamine amidotransferase" evidence="10">
    <location>
        <begin position="22"/>
        <end position="220"/>
    </location>
</feature>
<organism evidence="11 12">
    <name type="scientific">Propionispira arboris</name>
    <dbReference type="NCBI Taxonomy" id="84035"/>
    <lineage>
        <taxon>Bacteria</taxon>
        <taxon>Bacillati</taxon>
        <taxon>Bacillota</taxon>
        <taxon>Negativicutes</taxon>
        <taxon>Selenomonadales</taxon>
        <taxon>Selenomonadaceae</taxon>
        <taxon>Propionispira</taxon>
    </lineage>
</organism>
<reference evidence="11 12" key="1">
    <citation type="submission" date="2016-10" db="EMBL/GenBank/DDBJ databases">
        <authorList>
            <person name="de Groot N.N."/>
        </authorList>
    </citation>
    <scope>NUCLEOTIDE SEQUENCE [LARGE SCALE GENOMIC DNA]</scope>
    <source>
        <strain evidence="11 12">DSM 2179</strain>
    </source>
</reference>
<evidence type="ECO:0000256" key="4">
    <source>
        <dbReference type="ARBA" id="ARBA00022598"/>
    </source>
</evidence>
<evidence type="ECO:0000259" key="10">
    <source>
        <dbReference type="Pfam" id="PF00117"/>
    </source>
</evidence>
<dbReference type="AlphaFoldDB" id="A0A1H6XWX0"/>
<keyword evidence="12" id="KW-1185">Reference proteome</keyword>
<evidence type="ECO:0000256" key="3">
    <source>
        <dbReference type="ARBA" id="ARBA00012291"/>
    </source>
</evidence>
<name>A0A1H6XWX0_9FIRM</name>
<proteinExistence type="inferred from homology"/>
<evidence type="ECO:0000256" key="8">
    <source>
        <dbReference type="ARBA" id="ARBA00022975"/>
    </source>
</evidence>
<keyword evidence="8" id="KW-0665">Pyrimidine biosynthesis</keyword>
<dbReference type="GO" id="GO:0019856">
    <property type="term" value="P:pyrimidine nucleobase biosynthetic process"/>
    <property type="evidence" value="ECO:0007669"/>
    <property type="project" value="TreeGrafter"/>
</dbReference>
<dbReference type="InterPro" id="IPR029062">
    <property type="entry name" value="Class_I_gatase-like"/>
</dbReference>
<dbReference type="STRING" id="84035.SAMN05660742_105151"/>
<dbReference type="InterPro" id="IPR004468">
    <property type="entry name" value="CTP_synthase"/>
</dbReference>
<sequence>MDNFVEIGIIGDFDLERQSHKATNEALNHCANYLGIKIKIQWLNTESLERNIDHISGFDGFWCAPGVYKSEKGALNAIQFARKNNYPFIGTCAGFQYTVIEYARNKLGLNDVQHAEYNPDASNLIITPLSCSLIGETRKVFVNKNSMIYKYYNKTEIEERFSCTFGLNPKYRQWMDESGFKVVGTDEQDEVRILELSQNKFYIATLFQPQLSSLPTNPHKLILTYLTCSKEFHLKRY</sequence>
<comment type="similarity">
    <text evidence="2">Belongs to the CTP synthase family.</text>
</comment>
<comment type="pathway">
    <text evidence="1">Pyrimidine metabolism; CTP biosynthesis via de novo pathway; CTP from UDP: step 2/2.</text>
</comment>
<dbReference type="EMBL" id="FNZK01000005">
    <property type="protein sequence ID" value="SEJ29075.1"/>
    <property type="molecule type" value="Genomic_DNA"/>
</dbReference>
<accession>A0A1H6XWX0</accession>
<dbReference type="PANTHER" id="PTHR11550">
    <property type="entry name" value="CTP SYNTHASE"/>
    <property type="match status" value="1"/>
</dbReference>
<dbReference type="Gene3D" id="3.40.50.880">
    <property type="match status" value="1"/>
</dbReference>
<keyword evidence="11" id="KW-0808">Transferase</keyword>
<dbReference type="NCBIfam" id="NF004836">
    <property type="entry name" value="PRK06186.1"/>
    <property type="match status" value="1"/>
</dbReference>
<evidence type="ECO:0000256" key="5">
    <source>
        <dbReference type="ARBA" id="ARBA00022741"/>
    </source>
</evidence>
<keyword evidence="7 11" id="KW-0315">Glutamine amidotransferase</keyword>
<evidence type="ECO:0000256" key="7">
    <source>
        <dbReference type="ARBA" id="ARBA00022962"/>
    </source>
</evidence>
<dbReference type="GO" id="GO:0005829">
    <property type="term" value="C:cytosol"/>
    <property type="evidence" value="ECO:0007669"/>
    <property type="project" value="TreeGrafter"/>
</dbReference>
<dbReference type="InterPro" id="IPR017926">
    <property type="entry name" value="GATASE"/>
</dbReference>
<dbReference type="PANTHER" id="PTHR11550:SF0">
    <property type="entry name" value="CTP SYNTHASE-RELATED"/>
    <property type="match status" value="1"/>
</dbReference>
<dbReference type="GO" id="GO:0042802">
    <property type="term" value="F:identical protein binding"/>
    <property type="evidence" value="ECO:0007669"/>
    <property type="project" value="TreeGrafter"/>
</dbReference>
<dbReference type="GO" id="GO:0005524">
    <property type="term" value="F:ATP binding"/>
    <property type="evidence" value="ECO:0007669"/>
    <property type="project" value="UniProtKB-KW"/>
</dbReference>
<dbReference type="GO" id="GO:0003883">
    <property type="term" value="F:CTP synthase activity"/>
    <property type="evidence" value="ECO:0007669"/>
    <property type="project" value="UniProtKB-EC"/>
</dbReference>
<dbReference type="Pfam" id="PF00117">
    <property type="entry name" value="GATase"/>
    <property type="match status" value="1"/>
</dbReference>
<keyword evidence="5" id="KW-0547">Nucleotide-binding</keyword>